<proteinExistence type="predicted"/>
<dbReference type="eggNOG" id="COG0790">
    <property type="taxonomic scope" value="Bacteria"/>
</dbReference>
<organism evidence="2 3">
    <name type="scientific">Kitasatospora cheerisanensis KCTC 2395</name>
    <dbReference type="NCBI Taxonomy" id="1348663"/>
    <lineage>
        <taxon>Bacteria</taxon>
        <taxon>Bacillati</taxon>
        <taxon>Actinomycetota</taxon>
        <taxon>Actinomycetes</taxon>
        <taxon>Kitasatosporales</taxon>
        <taxon>Streptomycetaceae</taxon>
        <taxon>Kitasatospora</taxon>
    </lineage>
</organism>
<feature type="compositionally biased region" description="Basic and acidic residues" evidence="1">
    <location>
        <begin position="338"/>
        <end position="348"/>
    </location>
</feature>
<evidence type="ECO:0000256" key="1">
    <source>
        <dbReference type="SAM" id="MobiDB-lite"/>
    </source>
</evidence>
<dbReference type="PATRIC" id="fig|1348663.4.peg.2562"/>
<dbReference type="HOGENOM" id="CLU_751805_0_0_11"/>
<dbReference type="InterPro" id="IPR006597">
    <property type="entry name" value="Sel1-like"/>
</dbReference>
<gene>
    <name evidence="2" type="ORF">KCH_26570</name>
</gene>
<dbReference type="AlphaFoldDB" id="A0A066Z643"/>
<dbReference type="PANTHER" id="PTHR11102">
    <property type="entry name" value="SEL-1-LIKE PROTEIN"/>
    <property type="match status" value="1"/>
</dbReference>
<reference evidence="2 3" key="1">
    <citation type="submission" date="2014-05" db="EMBL/GenBank/DDBJ databases">
        <title>Draft Genome Sequence of Kitasatospora cheerisanensis KCTC 2395.</title>
        <authorList>
            <person name="Nam D.H."/>
        </authorList>
    </citation>
    <scope>NUCLEOTIDE SEQUENCE [LARGE SCALE GENOMIC DNA]</scope>
    <source>
        <strain evidence="2 3">KCTC 2395</strain>
    </source>
</reference>
<dbReference type="Gene3D" id="1.25.40.10">
    <property type="entry name" value="Tetratricopeptide repeat domain"/>
    <property type="match status" value="2"/>
</dbReference>
<comment type="caution">
    <text evidence="2">The sequence shown here is derived from an EMBL/GenBank/DDBJ whole genome shotgun (WGS) entry which is preliminary data.</text>
</comment>
<keyword evidence="3" id="KW-1185">Reference proteome</keyword>
<protein>
    <recommendedName>
        <fullName evidence="4">Sel1 repeat family protein</fullName>
    </recommendedName>
</protein>
<dbReference type="SMART" id="SM00671">
    <property type="entry name" value="SEL1"/>
    <property type="match status" value="4"/>
</dbReference>
<dbReference type="Proteomes" id="UP000027178">
    <property type="component" value="Unassembled WGS sequence"/>
</dbReference>
<dbReference type="Pfam" id="PF08238">
    <property type="entry name" value="Sel1"/>
    <property type="match status" value="4"/>
</dbReference>
<dbReference type="PANTHER" id="PTHR11102:SF160">
    <property type="entry name" value="ERAD-ASSOCIATED E3 UBIQUITIN-PROTEIN LIGASE COMPONENT HRD3"/>
    <property type="match status" value="1"/>
</dbReference>
<accession>A0A066Z643</accession>
<sequence length="368" mass="40735">MRKAAEVREATGRTDETVVGWEQGGAVGEELAWQEAAAPFARHGQCWEQPRFAYLGDPQTLRERAEQCERDRDVAGALHWYREAAGAGSEAALFQAADMLERNGDRVRAVHWYELAARRGDVYAMRELGRLLADLGRTRESAAWHRVAVRAGGRPELPEPVRVVEPLDRRPAPAAEAVATRPAGQSAPADAALLAAAVELLKDGGRYFEADLLLRSANRPEPEQLREASRMLYDSVTSDGAIEWVQRFADTGDRQAVREAAEMLENRGRTEEALDWYARAAADGDRDALVAAARMLADRRQVQHALDWYRRAAEAGVQTAEREASMFRQQVDAAEERALRRRREREQRALAAAPTEVGGVPGGPVPGR</sequence>
<evidence type="ECO:0000313" key="3">
    <source>
        <dbReference type="Proteomes" id="UP000027178"/>
    </source>
</evidence>
<evidence type="ECO:0000313" key="2">
    <source>
        <dbReference type="EMBL" id="KDN85640.1"/>
    </source>
</evidence>
<name>A0A066Z643_9ACTN</name>
<feature type="region of interest" description="Disordered" evidence="1">
    <location>
        <begin position="338"/>
        <end position="368"/>
    </location>
</feature>
<evidence type="ECO:0008006" key="4">
    <source>
        <dbReference type="Google" id="ProtNLM"/>
    </source>
</evidence>
<dbReference type="SUPFAM" id="SSF81901">
    <property type="entry name" value="HCP-like"/>
    <property type="match status" value="2"/>
</dbReference>
<dbReference type="EMBL" id="JNBY01000081">
    <property type="protein sequence ID" value="KDN85640.1"/>
    <property type="molecule type" value="Genomic_DNA"/>
</dbReference>
<dbReference type="InterPro" id="IPR050767">
    <property type="entry name" value="Sel1_AlgK"/>
</dbReference>
<dbReference type="InterPro" id="IPR011990">
    <property type="entry name" value="TPR-like_helical_dom_sf"/>
</dbReference>